<feature type="transmembrane region" description="Helical" evidence="2">
    <location>
        <begin position="139"/>
        <end position="159"/>
    </location>
</feature>
<gene>
    <name evidence="3" type="ORF">UFOPK3444_00143</name>
</gene>
<reference evidence="3" key="1">
    <citation type="submission" date="2020-05" db="EMBL/GenBank/DDBJ databases">
        <authorList>
            <person name="Chiriac C."/>
            <person name="Salcher M."/>
            <person name="Ghai R."/>
            <person name="Kavagutti S V."/>
        </authorList>
    </citation>
    <scope>NUCLEOTIDE SEQUENCE</scope>
</reference>
<feature type="transmembrane region" description="Helical" evidence="2">
    <location>
        <begin position="25"/>
        <end position="51"/>
    </location>
</feature>
<evidence type="ECO:0000256" key="2">
    <source>
        <dbReference type="SAM" id="Phobius"/>
    </source>
</evidence>
<proteinExistence type="predicted"/>
<keyword evidence="2" id="KW-0472">Membrane</keyword>
<keyword evidence="2" id="KW-1133">Transmembrane helix</keyword>
<protein>
    <submittedName>
        <fullName evidence="3">Unannotated protein</fullName>
    </submittedName>
</protein>
<sequence length="287" mass="29293">MNNYISIDRLLHRAIFVFKKRLGRLAALSGLLLGTLALIGGLIVGLVAIGSGGSQSVVFVLIVIGILLAGAGIAATVAFSASVVRVVEAEERGLVLGGIPDVLKSVKTRIWPMLWVGLLVSLATLVGYFIFLIPGIYLGVVWSVVTPVIVVEGLSLDALARSRNLVKGNGWGVFGFGLVLILLLLVITYALFLAVALIAALLAAIIGGSAGGGVAGVILGVGYVALYVLGLPASGVISSVLYFELVGLEGHSVAKSAHESPESPAPPVPPVPPGPPVPLGPPTQPVV</sequence>
<feature type="transmembrane region" description="Helical" evidence="2">
    <location>
        <begin position="171"/>
        <end position="204"/>
    </location>
</feature>
<evidence type="ECO:0000313" key="3">
    <source>
        <dbReference type="EMBL" id="CAB4860534.1"/>
    </source>
</evidence>
<dbReference type="AlphaFoldDB" id="A0A6J7CV07"/>
<feature type="region of interest" description="Disordered" evidence="1">
    <location>
        <begin position="256"/>
        <end position="287"/>
    </location>
</feature>
<feature type="compositionally biased region" description="Pro residues" evidence="1">
    <location>
        <begin position="263"/>
        <end position="287"/>
    </location>
</feature>
<keyword evidence="2" id="KW-0812">Transmembrane</keyword>
<organism evidence="3">
    <name type="scientific">freshwater metagenome</name>
    <dbReference type="NCBI Taxonomy" id="449393"/>
    <lineage>
        <taxon>unclassified sequences</taxon>
        <taxon>metagenomes</taxon>
        <taxon>ecological metagenomes</taxon>
    </lineage>
</organism>
<accession>A0A6J7CV07</accession>
<feature type="transmembrane region" description="Helical" evidence="2">
    <location>
        <begin position="57"/>
        <end position="84"/>
    </location>
</feature>
<feature type="transmembrane region" description="Helical" evidence="2">
    <location>
        <begin position="113"/>
        <end position="133"/>
    </location>
</feature>
<name>A0A6J7CV07_9ZZZZ</name>
<evidence type="ECO:0000256" key="1">
    <source>
        <dbReference type="SAM" id="MobiDB-lite"/>
    </source>
</evidence>
<dbReference type="EMBL" id="CAFBLU010000002">
    <property type="protein sequence ID" value="CAB4860534.1"/>
    <property type="molecule type" value="Genomic_DNA"/>
</dbReference>